<feature type="transmembrane region" description="Helical" evidence="9">
    <location>
        <begin position="355"/>
        <end position="377"/>
    </location>
</feature>
<dbReference type="GO" id="GO:0009401">
    <property type="term" value="P:phosphoenolpyruvate-dependent sugar phosphotransferase system"/>
    <property type="evidence" value="ECO:0007669"/>
    <property type="project" value="InterPro"/>
</dbReference>
<evidence type="ECO:0000259" key="10">
    <source>
        <dbReference type="PROSITE" id="PS51105"/>
    </source>
</evidence>
<evidence type="ECO:0000256" key="1">
    <source>
        <dbReference type="ARBA" id="ARBA00004651"/>
    </source>
</evidence>
<proteinExistence type="predicted"/>
<comment type="function">
    <text evidence="8">The phosphoenolpyruvate-dependent sugar phosphotransferase system (PTS), a major carbohydrate active -transport system, catalyzes the phosphorylation of incoming sugar substrates concomitant with their translocation across the cell membrane.</text>
</comment>
<dbReference type="PANTHER" id="PTHR33989:SF11">
    <property type="entry name" value="LICHENAN PERMEASE IIC COMPONENT"/>
    <property type="match status" value="1"/>
</dbReference>
<feature type="transmembrane region" description="Helical" evidence="9">
    <location>
        <begin position="59"/>
        <end position="78"/>
    </location>
</feature>
<dbReference type="PROSITE" id="PS51105">
    <property type="entry name" value="PTS_EIIC_TYPE_3"/>
    <property type="match status" value="1"/>
</dbReference>
<feature type="transmembrane region" description="Helical" evidence="9">
    <location>
        <begin position="208"/>
        <end position="228"/>
    </location>
</feature>
<feature type="transmembrane region" description="Helical" evidence="9">
    <location>
        <begin position="315"/>
        <end position="335"/>
    </location>
</feature>
<dbReference type="GO" id="GO:1901264">
    <property type="term" value="P:carbohydrate derivative transport"/>
    <property type="evidence" value="ECO:0007669"/>
    <property type="project" value="TreeGrafter"/>
</dbReference>
<evidence type="ECO:0000256" key="5">
    <source>
        <dbReference type="ARBA" id="ARBA00022692"/>
    </source>
</evidence>
<dbReference type="InterPro" id="IPR003352">
    <property type="entry name" value="PTS_EIIC"/>
</dbReference>
<feature type="transmembrane region" description="Helical" evidence="9">
    <location>
        <begin position="168"/>
        <end position="187"/>
    </location>
</feature>
<keyword evidence="5 9" id="KW-0812">Transmembrane</keyword>
<evidence type="ECO:0000256" key="9">
    <source>
        <dbReference type="SAM" id="Phobius"/>
    </source>
</evidence>
<feature type="transmembrane region" description="Helical" evidence="9">
    <location>
        <begin position="248"/>
        <end position="268"/>
    </location>
</feature>
<dbReference type="Pfam" id="PF02378">
    <property type="entry name" value="PTS_EIIC"/>
    <property type="match status" value="1"/>
</dbReference>
<sequence>MKGNVQTFLARRPLRLLRIPYLYDWCNMDNFINMLNAKVLPVANKVGTQRHMTAIRKGIISTLPLTIVGSFFTILNNMPIEAVANFLAPYAEILDVPFRYTVGILALYATFGIASSLAESYQLDKLTNGVLAVLAFLVSTAVPVHVTINVSGVISSGRYINIANLSASSLFGSIITGLLTVEIFRYLKNRNITIKMPEGVPPEVSNSFVALVPAAVILVLFWGIRYLLDFNISSFLSTLLMPLKGVLVGNSLFGGLLTIFLITGFWTLGIHGAAIMDPVIRPFWEMSIAQNMSEFTSGTSAHNLSTIFTEQFLQWFIWIGGAGGTLALVVLFMFSKSTYLRDLGKLSLLPGLFNINEPIIFGAPIVMNPILGIPFIIGPLITGSLAYVLTITGVVPMMMARLPFTVPGPLGAFISTNWSVPALILSCVNFVIDLVIYYPFFKVFEKQQLSKE</sequence>
<evidence type="ECO:0000256" key="4">
    <source>
        <dbReference type="ARBA" id="ARBA00022597"/>
    </source>
</evidence>
<feature type="domain" description="PTS EIIC type-3" evidence="10">
    <location>
        <begin position="35"/>
        <end position="440"/>
    </location>
</feature>
<keyword evidence="3 8" id="KW-1003">Cell membrane</keyword>
<organism evidence="11 12">
    <name type="scientific">Lactiplantibacillus plantarum subsp. plantarum</name>
    <dbReference type="NCBI Taxonomy" id="337330"/>
    <lineage>
        <taxon>Bacteria</taxon>
        <taxon>Bacillati</taxon>
        <taxon>Bacillota</taxon>
        <taxon>Bacilli</taxon>
        <taxon>Lactobacillales</taxon>
        <taxon>Lactobacillaceae</taxon>
        <taxon>Lactiplantibacillus</taxon>
    </lineage>
</organism>
<dbReference type="InterPro" id="IPR051088">
    <property type="entry name" value="PTS_Sugar-EIIC/EIIB"/>
</dbReference>
<evidence type="ECO:0000256" key="2">
    <source>
        <dbReference type="ARBA" id="ARBA00022448"/>
    </source>
</evidence>
<accession>A0A2S3U117</accession>
<feature type="transmembrane region" description="Helical" evidence="9">
    <location>
        <begin position="98"/>
        <end position="118"/>
    </location>
</feature>
<gene>
    <name evidence="11" type="ORF">S101258_03301</name>
</gene>
<dbReference type="PANTHER" id="PTHR33989">
    <property type="match status" value="1"/>
</dbReference>
<keyword evidence="6 9" id="KW-1133">Transmembrane helix</keyword>
<dbReference type="GO" id="GO:0008982">
    <property type="term" value="F:protein-N(PI)-phosphohistidine-sugar phosphotransferase activity"/>
    <property type="evidence" value="ECO:0007669"/>
    <property type="project" value="UniProtKB-UniRule"/>
</dbReference>
<reference evidence="11 12" key="1">
    <citation type="submission" date="2017-06" db="EMBL/GenBank/DDBJ databases">
        <title>Genome sequence of Lactobacillus plantarum subsp. plantarum strain SRCM101258.</title>
        <authorList>
            <person name="Cho S.H."/>
        </authorList>
    </citation>
    <scope>NUCLEOTIDE SEQUENCE [LARGE SCALE GENOMIC DNA]</scope>
    <source>
        <strain evidence="11 12">SRCM101258</strain>
    </source>
</reference>
<feature type="transmembrane region" description="Helical" evidence="9">
    <location>
        <begin position="422"/>
        <end position="441"/>
    </location>
</feature>
<evidence type="ECO:0000256" key="6">
    <source>
        <dbReference type="ARBA" id="ARBA00022989"/>
    </source>
</evidence>
<evidence type="ECO:0000256" key="8">
    <source>
        <dbReference type="PIRNR" id="PIRNR006351"/>
    </source>
</evidence>
<feature type="transmembrane region" description="Helical" evidence="9">
    <location>
        <begin position="130"/>
        <end position="148"/>
    </location>
</feature>
<dbReference type="GO" id="GO:0005886">
    <property type="term" value="C:plasma membrane"/>
    <property type="evidence" value="ECO:0007669"/>
    <property type="project" value="UniProtKB-SubCell"/>
</dbReference>
<keyword evidence="7 8" id="KW-0472">Membrane</keyword>
<dbReference type="InterPro" id="IPR004796">
    <property type="entry name" value="PTS_IIC_cello"/>
</dbReference>
<dbReference type="InterPro" id="IPR004501">
    <property type="entry name" value="PTS_EIIC_3"/>
</dbReference>
<dbReference type="EMBL" id="NKCZ01000128">
    <property type="protein sequence ID" value="POD81697.1"/>
    <property type="molecule type" value="Genomic_DNA"/>
</dbReference>
<evidence type="ECO:0000256" key="3">
    <source>
        <dbReference type="ARBA" id="ARBA00022475"/>
    </source>
</evidence>
<keyword evidence="4 8" id="KW-0762">Sugar transport</keyword>
<dbReference type="PIRSF" id="PIRSF006351">
    <property type="entry name" value="PTS_EIIC-Cellobiose"/>
    <property type="match status" value="1"/>
</dbReference>
<keyword evidence="2 8" id="KW-0813">Transport</keyword>
<comment type="subcellular location">
    <subcellularLocation>
        <location evidence="1">Cell membrane</location>
        <topology evidence="1">Multi-pass membrane protein</topology>
    </subcellularLocation>
</comment>
<evidence type="ECO:0000313" key="11">
    <source>
        <dbReference type="EMBL" id="POD81697.1"/>
    </source>
</evidence>
<evidence type="ECO:0000256" key="7">
    <source>
        <dbReference type="ARBA" id="ARBA00023136"/>
    </source>
</evidence>
<dbReference type="NCBIfam" id="TIGR00410">
    <property type="entry name" value="lacE"/>
    <property type="match status" value="1"/>
</dbReference>
<feature type="transmembrane region" description="Helical" evidence="9">
    <location>
        <begin position="384"/>
        <end position="402"/>
    </location>
</feature>
<name>A0A2S3U117_LACPN</name>
<protein>
    <recommendedName>
        <fullName evidence="8">Permease IIC component</fullName>
    </recommendedName>
</protein>
<comment type="caution">
    <text evidence="11">The sequence shown here is derived from an EMBL/GenBank/DDBJ whole genome shotgun (WGS) entry which is preliminary data.</text>
</comment>
<dbReference type="AlphaFoldDB" id="A0A2S3U117"/>
<evidence type="ECO:0000313" key="12">
    <source>
        <dbReference type="Proteomes" id="UP000236990"/>
    </source>
</evidence>
<dbReference type="Proteomes" id="UP000236990">
    <property type="component" value="Unassembled WGS sequence"/>
</dbReference>